<evidence type="ECO:0000256" key="7">
    <source>
        <dbReference type="ARBA" id="ARBA00022840"/>
    </source>
</evidence>
<feature type="chain" id="PRO_5001636941" description="histidine kinase" evidence="10">
    <location>
        <begin position="28"/>
        <end position="793"/>
    </location>
</feature>
<keyword evidence="13" id="KW-1185">Reference proteome</keyword>
<keyword evidence="5" id="KW-0547">Nucleotide-binding</keyword>
<feature type="coiled-coil region" evidence="9">
    <location>
        <begin position="337"/>
        <end position="364"/>
    </location>
</feature>
<comment type="catalytic activity">
    <reaction evidence="1">
        <text>ATP + protein L-histidine = ADP + protein N-phospho-L-histidine.</text>
        <dbReference type="EC" id="2.7.13.3"/>
    </reaction>
</comment>
<evidence type="ECO:0000256" key="5">
    <source>
        <dbReference type="ARBA" id="ARBA00022741"/>
    </source>
</evidence>
<evidence type="ECO:0000256" key="2">
    <source>
        <dbReference type="ARBA" id="ARBA00012438"/>
    </source>
</evidence>
<keyword evidence="4" id="KW-0808">Transferase</keyword>
<organism evidence="12 13">
    <name type="scientific">Hydrogenovibrio marinus</name>
    <dbReference type="NCBI Taxonomy" id="28885"/>
    <lineage>
        <taxon>Bacteria</taxon>
        <taxon>Pseudomonadati</taxon>
        <taxon>Pseudomonadota</taxon>
        <taxon>Gammaproteobacteria</taxon>
        <taxon>Thiotrichales</taxon>
        <taxon>Piscirickettsiaceae</taxon>
        <taxon>Hydrogenovibrio</taxon>
    </lineage>
</organism>
<dbReference type="PRINTS" id="PR00344">
    <property type="entry name" value="BCTRLSENSOR"/>
</dbReference>
<sequence length="793" mass="89160">MRPLNFSFTLRCFVFAFLSFASGMAAAQTVSIGVLNQHHDPEEDAFWSKTAQYLSHNIPGYNFTIKLMGPECLNQAIEKQQLSFVITNPANIVALQKSEDARPIATLQTRYQTQVSSYLGAVLIARADRNKLKRLSDLKNQSVMAVSPSEFDGYQIIERELLLAGLSPEKDFFEMLFTNGSQKNIVKAIVNDEADIGIVRSGILENMIADKELKPGKIKIIHSQDTPNYLPLHSSSMLYPNWSMVKLNHTDIALARQVAITLKGMPKHESTLDYDPFYGWTQAADLTTVNGLLQALKLPPYAPSKEVSLKQILKEHESVTLLVLTFILVLTFFTVRLSRVNRKLAASQSELAKHRDNLEQEVIERTKELSSVNKTLEQDIIARETIEETLRRSRSALQGFYEITVNPELTQHEKLTALIKLARNHFAMDAAFLYKIPPQEVESNHHKLDLCVADGNTEMEDDILANLPQHFDKNESGEIKCVKNEQDNKCYISLYVMVENTPHCLLAFVGNSKLNPNIAQVDQELLRLLSQWIGSSIERQAIEDEREKYRSQLGKVTRLFTVGEIASGLAHEINQPLTASINYISGSLRRLDEHSDTTVKTGLERSLGSLNQASQIIRRMRDFVQMGIHREETFDLVRLIKRVLDLLEIESGQQSISLQSVGTDRPVLVKGDQVQIEQVILNLVRNAIEATQLQDVNPYTKRVVTVSLAITGGQVEVSVADNGPGIEDSEIEHIFDAFHSTKPDGMGLGLAICRSIIETHNSRLDARNTEQGAEFIFRLPHVTTSYETSKRKT</sequence>
<dbReference type="CDD" id="cd00082">
    <property type="entry name" value="HisKA"/>
    <property type="match status" value="1"/>
</dbReference>
<dbReference type="Gene3D" id="3.40.190.10">
    <property type="entry name" value="Periplasmic binding protein-like II"/>
    <property type="match status" value="1"/>
</dbReference>
<evidence type="ECO:0000256" key="9">
    <source>
        <dbReference type="SAM" id="Coils"/>
    </source>
</evidence>
<dbReference type="InterPro" id="IPR005467">
    <property type="entry name" value="His_kinase_dom"/>
</dbReference>
<dbReference type="Pfam" id="PF02518">
    <property type="entry name" value="HATPase_c"/>
    <property type="match status" value="1"/>
</dbReference>
<name>A0A066ZZW0_HYDMR</name>
<dbReference type="SUPFAM" id="SSF47384">
    <property type="entry name" value="Homodimeric domain of signal transducing histidine kinase"/>
    <property type="match status" value="1"/>
</dbReference>
<evidence type="ECO:0000256" key="4">
    <source>
        <dbReference type="ARBA" id="ARBA00022679"/>
    </source>
</evidence>
<dbReference type="InterPro" id="IPR036890">
    <property type="entry name" value="HATPase_C_sf"/>
</dbReference>
<keyword evidence="10" id="KW-0732">Signal</keyword>
<keyword evidence="8" id="KW-0902">Two-component regulatory system</keyword>
<dbReference type="RefSeq" id="WP_051623015.1">
    <property type="nucleotide sequence ID" value="NZ_AP020335.1"/>
</dbReference>
<accession>A0A066ZZW0</accession>
<keyword evidence="3" id="KW-0597">Phosphoprotein</keyword>
<dbReference type="EMBL" id="JMIU01000001">
    <property type="protein sequence ID" value="KDN95630.1"/>
    <property type="molecule type" value="Genomic_DNA"/>
</dbReference>
<dbReference type="EC" id="2.7.13.3" evidence="2"/>
<evidence type="ECO:0000313" key="12">
    <source>
        <dbReference type="EMBL" id="KDN95630.1"/>
    </source>
</evidence>
<dbReference type="GO" id="GO:0000155">
    <property type="term" value="F:phosphorelay sensor kinase activity"/>
    <property type="evidence" value="ECO:0007669"/>
    <property type="project" value="InterPro"/>
</dbReference>
<dbReference type="InterPro" id="IPR003661">
    <property type="entry name" value="HisK_dim/P_dom"/>
</dbReference>
<evidence type="ECO:0000256" key="3">
    <source>
        <dbReference type="ARBA" id="ARBA00022553"/>
    </source>
</evidence>
<dbReference type="GO" id="GO:0005524">
    <property type="term" value="F:ATP binding"/>
    <property type="evidence" value="ECO:0007669"/>
    <property type="project" value="UniProtKB-KW"/>
</dbReference>
<dbReference type="STRING" id="28885.EI16_04840"/>
<keyword evidence="6" id="KW-0418">Kinase</keyword>
<dbReference type="PROSITE" id="PS50109">
    <property type="entry name" value="HIS_KIN"/>
    <property type="match status" value="1"/>
</dbReference>
<protein>
    <recommendedName>
        <fullName evidence="2">histidine kinase</fullName>
        <ecNumber evidence="2">2.7.13.3</ecNumber>
    </recommendedName>
</protein>
<dbReference type="PANTHER" id="PTHR43065:SF10">
    <property type="entry name" value="PEROXIDE STRESS-ACTIVATED HISTIDINE KINASE MAK3"/>
    <property type="match status" value="1"/>
</dbReference>
<comment type="caution">
    <text evidence="12">The sequence shown here is derived from an EMBL/GenBank/DDBJ whole genome shotgun (WGS) entry which is preliminary data.</text>
</comment>
<evidence type="ECO:0000256" key="1">
    <source>
        <dbReference type="ARBA" id="ARBA00000085"/>
    </source>
</evidence>
<evidence type="ECO:0000313" key="13">
    <source>
        <dbReference type="Proteomes" id="UP000027341"/>
    </source>
</evidence>
<dbReference type="PANTHER" id="PTHR43065">
    <property type="entry name" value="SENSOR HISTIDINE KINASE"/>
    <property type="match status" value="1"/>
</dbReference>
<keyword evidence="7" id="KW-0067">ATP-binding</keyword>
<gene>
    <name evidence="12" type="ORF">EI16_04840</name>
</gene>
<dbReference type="SMART" id="SM00387">
    <property type="entry name" value="HATPase_c"/>
    <property type="match status" value="1"/>
</dbReference>
<reference evidence="12 13" key="1">
    <citation type="submission" date="2014-04" db="EMBL/GenBank/DDBJ databases">
        <title>Draft genome sequence of Hydrogenovibrio marinus MH-110, a model organism for aerobic H2 metabolism.</title>
        <authorList>
            <person name="Cha H.J."/>
            <person name="Jo B.H."/>
            <person name="Hwang B.H."/>
        </authorList>
    </citation>
    <scope>NUCLEOTIDE SEQUENCE [LARGE SCALE GENOMIC DNA]</scope>
    <source>
        <strain evidence="12 13">MH-110</strain>
    </source>
</reference>
<evidence type="ECO:0000256" key="10">
    <source>
        <dbReference type="SAM" id="SignalP"/>
    </source>
</evidence>
<dbReference type="Gene3D" id="3.30.565.10">
    <property type="entry name" value="Histidine kinase-like ATPase, C-terminal domain"/>
    <property type="match status" value="1"/>
</dbReference>
<keyword evidence="9" id="KW-0175">Coiled coil</keyword>
<dbReference type="Pfam" id="PF00512">
    <property type="entry name" value="HisKA"/>
    <property type="match status" value="1"/>
</dbReference>
<dbReference type="SUPFAM" id="SSF55874">
    <property type="entry name" value="ATPase domain of HSP90 chaperone/DNA topoisomerase II/histidine kinase"/>
    <property type="match status" value="1"/>
</dbReference>
<dbReference type="Pfam" id="PF12974">
    <property type="entry name" value="Phosphonate-bd"/>
    <property type="match status" value="1"/>
</dbReference>
<dbReference type="Gene3D" id="1.10.287.130">
    <property type="match status" value="1"/>
</dbReference>
<feature type="domain" description="Histidine kinase" evidence="11">
    <location>
        <begin position="568"/>
        <end position="783"/>
    </location>
</feature>
<evidence type="ECO:0000256" key="6">
    <source>
        <dbReference type="ARBA" id="ARBA00022777"/>
    </source>
</evidence>
<dbReference type="InterPro" id="IPR003594">
    <property type="entry name" value="HATPase_dom"/>
</dbReference>
<feature type="signal peptide" evidence="10">
    <location>
        <begin position="1"/>
        <end position="27"/>
    </location>
</feature>
<proteinExistence type="predicted"/>
<dbReference type="InterPro" id="IPR036097">
    <property type="entry name" value="HisK_dim/P_sf"/>
</dbReference>
<dbReference type="Proteomes" id="UP000027341">
    <property type="component" value="Unassembled WGS sequence"/>
</dbReference>
<evidence type="ECO:0000259" key="11">
    <source>
        <dbReference type="PROSITE" id="PS50109"/>
    </source>
</evidence>
<dbReference type="InterPro" id="IPR004358">
    <property type="entry name" value="Sig_transdc_His_kin-like_C"/>
</dbReference>
<dbReference type="SUPFAM" id="SSF53850">
    <property type="entry name" value="Periplasmic binding protein-like II"/>
    <property type="match status" value="1"/>
</dbReference>
<dbReference type="AlphaFoldDB" id="A0A066ZZW0"/>
<evidence type="ECO:0000256" key="8">
    <source>
        <dbReference type="ARBA" id="ARBA00023012"/>
    </source>
</evidence>
<dbReference type="SMART" id="SM00388">
    <property type="entry name" value="HisKA"/>
    <property type="match status" value="1"/>
</dbReference>